<evidence type="ECO:0000313" key="7">
    <source>
        <dbReference type="EMBL" id="USS43787.1"/>
    </source>
</evidence>
<evidence type="ECO:0000259" key="5">
    <source>
        <dbReference type="PROSITE" id="PS50937"/>
    </source>
</evidence>
<dbReference type="Gene3D" id="1.10.1660.10">
    <property type="match status" value="1"/>
</dbReference>
<dbReference type="Proteomes" id="UP000594892">
    <property type="component" value="Chromosome 1"/>
</dbReference>
<dbReference type="InterPro" id="IPR000551">
    <property type="entry name" value="MerR-type_HTH_dom"/>
</dbReference>
<dbReference type="PANTHER" id="PTHR30204:SF69">
    <property type="entry name" value="MERR-FAMILY TRANSCRIPTIONAL REGULATOR"/>
    <property type="match status" value="1"/>
</dbReference>
<dbReference type="RefSeq" id="WP_012733714.1">
    <property type="nucleotide sequence ID" value="NZ_CP021075.1"/>
</dbReference>
<accession>A0AAP9XX10</accession>
<name>A0AAP9XX10_BURGL</name>
<keyword evidence="3" id="KW-0238">DNA-binding</keyword>
<evidence type="ECO:0000313" key="9">
    <source>
        <dbReference type="Proteomes" id="UP001056386"/>
    </source>
</evidence>
<dbReference type="AlphaFoldDB" id="A0AAP9XX10"/>
<feature type="domain" description="HTH merR-type" evidence="5">
    <location>
        <begin position="12"/>
        <end position="81"/>
    </location>
</feature>
<gene>
    <name evidence="6" type="ORF">I6H06_00150</name>
    <name evidence="7" type="ORF">NFI99_04905</name>
</gene>
<dbReference type="InterPro" id="IPR047057">
    <property type="entry name" value="MerR_fam"/>
</dbReference>
<dbReference type="PROSITE" id="PS50937">
    <property type="entry name" value="HTH_MERR_2"/>
    <property type="match status" value="1"/>
</dbReference>
<dbReference type="GO" id="GO:0003700">
    <property type="term" value="F:DNA-binding transcription factor activity"/>
    <property type="evidence" value="ECO:0007669"/>
    <property type="project" value="InterPro"/>
</dbReference>
<evidence type="ECO:0000313" key="6">
    <source>
        <dbReference type="EMBL" id="QPQ90238.1"/>
    </source>
</evidence>
<keyword evidence="4" id="KW-0804">Transcription</keyword>
<dbReference type="GeneID" id="45694986"/>
<keyword evidence="1" id="KW-0678">Repressor</keyword>
<keyword evidence="2" id="KW-0805">Transcription regulation</keyword>
<evidence type="ECO:0000256" key="1">
    <source>
        <dbReference type="ARBA" id="ARBA00022491"/>
    </source>
</evidence>
<dbReference type="Pfam" id="PF13411">
    <property type="entry name" value="MerR_1"/>
    <property type="match status" value="1"/>
</dbReference>
<evidence type="ECO:0000256" key="4">
    <source>
        <dbReference type="ARBA" id="ARBA00023163"/>
    </source>
</evidence>
<dbReference type="EMBL" id="CP099583">
    <property type="protein sequence ID" value="USS43787.1"/>
    <property type="molecule type" value="Genomic_DNA"/>
</dbReference>
<dbReference type="PANTHER" id="PTHR30204">
    <property type="entry name" value="REDOX-CYCLING DRUG-SENSING TRANSCRIPTIONAL ACTIVATOR SOXR"/>
    <property type="match status" value="1"/>
</dbReference>
<dbReference type="CDD" id="cd01104">
    <property type="entry name" value="HTH_MlrA-CarA"/>
    <property type="match status" value="1"/>
</dbReference>
<dbReference type="Proteomes" id="UP001056386">
    <property type="component" value="Chromosome 2"/>
</dbReference>
<protein>
    <submittedName>
        <fullName evidence="6">MerR family transcriptional regulator</fullName>
    </submittedName>
</protein>
<dbReference type="EMBL" id="CP065600">
    <property type="protein sequence ID" value="QPQ90238.1"/>
    <property type="molecule type" value="Genomic_DNA"/>
</dbReference>
<reference evidence="6 8" key="1">
    <citation type="submission" date="2020-12" db="EMBL/GenBank/DDBJ databases">
        <title>FDA dAtabase for Regulatory Grade micrObial Sequences (FDA-ARGOS): Supporting development and validation of Infectious Disease Dx tests.</title>
        <authorList>
            <person name="Minogue T."/>
            <person name="Wolcott M."/>
            <person name="Wasieloski L."/>
            <person name="Aguilar W."/>
            <person name="Moore D."/>
            <person name="Jaissle J."/>
            <person name="Tallon L."/>
            <person name="Sadzewicz L."/>
            <person name="Zhao X."/>
            <person name="Boylan J."/>
            <person name="Ott S."/>
            <person name="Bowen H."/>
            <person name="Vavikolanu K."/>
            <person name="Mehta A."/>
            <person name="Aluvathingal J."/>
            <person name="Nadendla S."/>
            <person name="Yan Y."/>
            <person name="Sichtig H."/>
        </authorList>
    </citation>
    <scope>NUCLEOTIDE SEQUENCE [LARGE SCALE GENOMIC DNA]</scope>
    <source>
        <strain evidence="6 8">FDAARGOS_949</strain>
    </source>
</reference>
<organism evidence="6 8">
    <name type="scientific">Burkholderia glumae</name>
    <name type="common">Pseudomonas glumae</name>
    <dbReference type="NCBI Taxonomy" id="337"/>
    <lineage>
        <taxon>Bacteria</taxon>
        <taxon>Pseudomonadati</taxon>
        <taxon>Pseudomonadota</taxon>
        <taxon>Betaproteobacteria</taxon>
        <taxon>Burkholderiales</taxon>
        <taxon>Burkholderiaceae</taxon>
        <taxon>Burkholderia</taxon>
    </lineage>
</organism>
<dbReference type="GO" id="GO:0003677">
    <property type="term" value="F:DNA binding"/>
    <property type="evidence" value="ECO:0007669"/>
    <property type="project" value="UniProtKB-KW"/>
</dbReference>
<dbReference type="InterPro" id="IPR009061">
    <property type="entry name" value="DNA-bd_dom_put_sf"/>
</dbReference>
<evidence type="ECO:0000256" key="2">
    <source>
        <dbReference type="ARBA" id="ARBA00023015"/>
    </source>
</evidence>
<dbReference type="SMART" id="SM00422">
    <property type="entry name" value="HTH_MERR"/>
    <property type="match status" value="1"/>
</dbReference>
<sequence length="322" mass="34665">MPTRKDRNAPYRYRSGEAARLAGMPAATLRIWERRYGVVAPPKTPSGQRMYSDDDVQRIRLLKALVSAGHAIGSIAQLGREELEALSVRRSHGAIPADEVVRLTVIGPLAVTASAAARVGIEIAERFDSIEQAGESAQSRIDALIAMVPSLHADAVAGLARLAQARQARAVSVVYGFGTAEAVELARLSGFELFRSIESRANPLTLVAKLAHAVVASRHASEADQGLWLRRRRRFDEATLASLGSLSSTVQCECPRHLSELILQLSAFEQYSDECLSRSPADALLHRHLGDAANRAASLLEMALDVILRKEGLAAPGGTRPA</sequence>
<proteinExistence type="predicted"/>
<reference evidence="7" key="2">
    <citation type="submission" date="2022-06" db="EMBL/GenBank/DDBJ databases">
        <title>Draft genome sequence of Burkholderia glumae strain GR20004 isolated from rice panicle showing bacterial panicle blight.</title>
        <authorList>
            <person name="Choi S.Y."/>
            <person name="Lee Y.H."/>
        </authorList>
    </citation>
    <scope>NUCLEOTIDE SEQUENCE</scope>
    <source>
        <strain evidence="7">GR20004</strain>
    </source>
</reference>
<dbReference type="SUPFAM" id="SSF46955">
    <property type="entry name" value="Putative DNA-binding domain"/>
    <property type="match status" value="1"/>
</dbReference>
<evidence type="ECO:0000256" key="3">
    <source>
        <dbReference type="ARBA" id="ARBA00023125"/>
    </source>
</evidence>
<evidence type="ECO:0000313" key="8">
    <source>
        <dbReference type="Proteomes" id="UP000594892"/>
    </source>
</evidence>
<keyword evidence="9" id="KW-1185">Reference proteome</keyword>